<keyword evidence="4" id="KW-1185">Reference proteome</keyword>
<feature type="region of interest" description="Disordered" evidence="1">
    <location>
        <begin position="1"/>
        <end position="85"/>
    </location>
</feature>
<feature type="domain" description="Leucine rich repeat variant" evidence="2">
    <location>
        <begin position="72"/>
        <end position="125"/>
    </location>
</feature>
<comment type="caution">
    <text evidence="3">The sequence shown here is derived from an EMBL/GenBank/DDBJ whole genome shotgun (WGS) entry which is preliminary data.</text>
</comment>
<name>A0ABU8ZPJ2_9BIFI</name>
<reference evidence="3 4" key="1">
    <citation type="submission" date="2024-02" db="EMBL/GenBank/DDBJ databases">
        <title>Bifidobacterium honeyensis sp. nov., isolated from the comb honey.</title>
        <authorList>
            <person name="Liu W."/>
            <person name="Li Y."/>
        </authorList>
    </citation>
    <scope>NUCLEOTIDE SEQUENCE [LARGE SCALE GENOMIC DNA]</scope>
    <source>
        <strain evidence="3 4">IMAU50988</strain>
    </source>
</reference>
<proteinExistence type="predicted"/>
<dbReference type="InterPro" id="IPR057893">
    <property type="entry name" value="LRV_2"/>
</dbReference>
<dbReference type="RefSeq" id="WP_340486322.1">
    <property type="nucleotide sequence ID" value="NZ_JBANDZ010000002.1"/>
</dbReference>
<evidence type="ECO:0000313" key="3">
    <source>
        <dbReference type="EMBL" id="MEK0307183.1"/>
    </source>
</evidence>
<sequence>MRQEDQVRRLAGVRAVAGGGEGTGQMPGERGIIRRPPGQDVGREGSRARRGGGGSHDRGDPPPPPFEPGPLTAIDPGTDPADLWGMARDHPELRRWLVANPAASPALLETISQMGGPGVRRALEVLLEALEDP</sequence>
<evidence type="ECO:0000256" key="1">
    <source>
        <dbReference type="SAM" id="MobiDB-lite"/>
    </source>
</evidence>
<protein>
    <recommendedName>
        <fullName evidence="2">Leucine rich repeat variant domain-containing protein</fullName>
    </recommendedName>
</protein>
<organism evidence="3 4">
    <name type="scientific">Bifidobacterium favimelis</name>
    <dbReference type="NCBI Taxonomy" id="3122979"/>
    <lineage>
        <taxon>Bacteria</taxon>
        <taxon>Bacillati</taxon>
        <taxon>Actinomycetota</taxon>
        <taxon>Actinomycetes</taxon>
        <taxon>Bifidobacteriales</taxon>
        <taxon>Bifidobacteriaceae</taxon>
        <taxon>Bifidobacterium</taxon>
    </lineage>
</organism>
<evidence type="ECO:0000313" key="4">
    <source>
        <dbReference type="Proteomes" id="UP001373159"/>
    </source>
</evidence>
<dbReference type="EMBL" id="JBANBB010000002">
    <property type="protein sequence ID" value="MEK0307183.1"/>
    <property type="molecule type" value="Genomic_DNA"/>
</dbReference>
<gene>
    <name evidence="3" type="ORF">V8P97_06885</name>
</gene>
<evidence type="ECO:0000259" key="2">
    <source>
        <dbReference type="Pfam" id="PF25591"/>
    </source>
</evidence>
<dbReference type="Proteomes" id="UP001373159">
    <property type="component" value="Unassembled WGS sequence"/>
</dbReference>
<accession>A0ABU8ZPJ2</accession>
<dbReference type="Pfam" id="PF25591">
    <property type="entry name" value="LRV_2"/>
    <property type="match status" value="1"/>
</dbReference>